<dbReference type="InterPro" id="IPR014756">
    <property type="entry name" value="Ig_E-set"/>
</dbReference>
<evidence type="ECO:0000313" key="3">
    <source>
        <dbReference type="Proteomes" id="UP000595857"/>
    </source>
</evidence>
<dbReference type="RefSeq" id="WP_201633204.1">
    <property type="nucleotide sequence ID" value="NZ_CP068046.1"/>
</dbReference>
<dbReference type="NCBIfam" id="TIGR04490">
    <property type="entry name" value="SoxZ_true"/>
    <property type="match status" value="1"/>
</dbReference>
<evidence type="ECO:0000313" key="2">
    <source>
        <dbReference type="EMBL" id="QQR39293.1"/>
    </source>
</evidence>
<keyword evidence="3" id="KW-1185">Reference proteome</keyword>
<dbReference type="EMBL" id="CP068046">
    <property type="protein sequence ID" value="QQR39293.1"/>
    <property type="molecule type" value="Genomic_DNA"/>
</dbReference>
<sequence>MPNTRIRVPKTAKAGDIIEIRAIIQHPMENGFRLNSQGTAIPVDIVTEFACTYDGQEIFRVQLEPGLSANPYFSFYLKATKTGPVDFWWQDQHGTVTEASETLEVT</sequence>
<reference evidence="2 3" key="1">
    <citation type="submission" date="2021-01" db="EMBL/GenBank/DDBJ databases">
        <title>Genome seq and assembly of Devosia sp. LEGU1.</title>
        <authorList>
            <person name="Chhetri G."/>
        </authorList>
    </citation>
    <scope>NUCLEOTIDE SEQUENCE [LARGE SCALE GENOMIC DNA]</scope>
    <source>
        <strain evidence="2 3">LEGU1</strain>
    </source>
</reference>
<protein>
    <submittedName>
        <fullName evidence="2">Thiosulfate oxidation carrier complex protein SoxZ</fullName>
    </submittedName>
</protein>
<dbReference type="InterPro" id="IPR030995">
    <property type="entry name" value="SoxZ"/>
</dbReference>
<dbReference type="Gene3D" id="2.60.40.10">
    <property type="entry name" value="Immunoglobulins"/>
    <property type="match status" value="1"/>
</dbReference>
<dbReference type="InterPro" id="IPR014880">
    <property type="entry name" value="SoxZ_dom"/>
</dbReference>
<dbReference type="Proteomes" id="UP000595857">
    <property type="component" value="Chromosome"/>
</dbReference>
<gene>
    <name evidence="2" type="primary">soxZ</name>
    <name evidence="2" type="ORF">JI748_16465</name>
</gene>
<proteinExistence type="predicted"/>
<name>A0ABX7C513_9HYPH</name>
<dbReference type="SUPFAM" id="SSF81296">
    <property type="entry name" value="E set domains"/>
    <property type="match status" value="1"/>
</dbReference>
<evidence type="ECO:0000259" key="1">
    <source>
        <dbReference type="Pfam" id="PF08770"/>
    </source>
</evidence>
<dbReference type="InterPro" id="IPR013783">
    <property type="entry name" value="Ig-like_fold"/>
</dbReference>
<dbReference type="Pfam" id="PF08770">
    <property type="entry name" value="SoxZ"/>
    <property type="match status" value="1"/>
</dbReference>
<feature type="domain" description="Sulphur oxidation protein SoxZ" evidence="1">
    <location>
        <begin position="6"/>
        <end position="100"/>
    </location>
</feature>
<accession>A0ABX7C513</accession>
<organism evidence="2 3">
    <name type="scientific">Devosia rhizoryzae</name>
    <dbReference type="NCBI Taxonomy" id="2774137"/>
    <lineage>
        <taxon>Bacteria</taxon>
        <taxon>Pseudomonadati</taxon>
        <taxon>Pseudomonadota</taxon>
        <taxon>Alphaproteobacteria</taxon>
        <taxon>Hyphomicrobiales</taxon>
        <taxon>Devosiaceae</taxon>
        <taxon>Devosia</taxon>
    </lineage>
</organism>